<dbReference type="InterPro" id="IPR052384">
    <property type="entry name" value="TMTC_O-mannosyltransferase"/>
</dbReference>
<dbReference type="OrthoDB" id="649979at2"/>
<dbReference type="PANTHER" id="PTHR44216:SF3">
    <property type="entry name" value="PROTEIN O-MANNOSYL-TRANSFERASE TMTC2"/>
    <property type="match status" value="1"/>
</dbReference>
<dbReference type="Pfam" id="PF13649">
    <property type="entry name" value="Methyltransf_25"/>
    <property type="match status" value="1"/>
</dbReference>
<comment type="caution">
    <text evidence="3">The sequence shown here is derived from an EMBL/GenBank/DDBJ whole genome shotgun (WGS) entry which is preliminary data.</text>
</comment>
<evidence type="ECO:0000313" key="3">
    <source>
        <dbReference type="EMBL" id="RTR13846.1"/>
    </source>
</evidence>
<keyword evidence="1" id="KW-0802">TPR repeat</keyword>
<name>A0A431VAC7_9PROT</name>
<dbReference type="CDD" id="cd02440">
    <property type="entry name" value="AdoMet_MTases"/>
    <property type="match status" value="1"/>
</dbReference>
<dbReference type="InterPro" id="IPR011990">
    <property type="entry name" value="TPR-like_helical_dom_sf"/>
</dbReference>
<dbReference type="PANTHER" id="PTHR44216">
    <property type="entry name" value="PROTEIN O-MANNOSYL-TRANSFERASE TMTC2"/>
    <property type="match status" value="1"/>
</dbReference>
<dbReference type="Pfam" id="PF13432">
    <property type="entry name" value="TPR_16"/>
    <property type="match status" value="1"/>
</dbReference>
<dbReference type="Proteomes" id="UP000277007">
    <property type="component" value="Unassembled WGS sequence"/>
</dbReference>
<feature type="repeat" description="TPR" evidence="1">
    <location>
        <begin position="416"/>
        <end position="449"/>
    </location>
</feature>
<dbReference type="Gene3D" id="1.25.40.10">
    <property type="entry name" value="Tetratricopeptide repeat domain"/>
    <property type="match status" value="2"/>
</dbReference>
<proteinExistence type="predicted"/>
<organism evidence="3 4">
    <name type="scientific">Azospirillum griseum</name>
    <dbReference type="NCBI Taxonomy" id="2496639"/>
    <lineage>
        <taxon>Bacteria</taxon>
        <taxon>Pseudomonadati</taxon>
        <taxon>Pseudomonadota</taxon>
        <taxon>Alphaproteobacteria</taxon>
        <taxon>Rhodospirillales</taxon>
        <taxon>Azospirillaceae</taxon>
        <taxon>Azospirillum</taxon>
    </lineage>
</organism>
<evidence type="ECO:0000256" key="1">
    <source>
        <dbReference type="PROSITE-ProRule" id="PRU00339"/>
    </source>
</evidence>
<dbReference type="GO" id="GO:0032259">
    <property type="term" value="P:methylation"/>
    <property type="evidence" value="ECO:0007669"/>
    <property type="project" value="UniProtKB-KW"/>
</dbReference>
<dbReference type="Pfam" id="PF14559">
    <property type="entry name" value="TPR_19"/>
    <property type="match status" value="1"/>
</dbReference>
<keyword evidence="4" id="KW-1185">Reference proteome</keyword>
<dbReference type="GO" id="GO:0008168">
    <property type="term" value="F:methyltransferase activity"/>
    <property type="evidence" value="ECO:0007669"/>
    <property type="project" value="UniProtKB-KW"/>
</dbReference>
<evidence type="ECO:0000259" key="2">
    <source>
        <dbReference type="Pfam" id="PF13649"/>
    </source>
</evidence>
<dbReference type="SUPFAM" id="SSF53335">
    <property type="entry name" value="S-adenosyl-L-methionine-dependent methyltransferases"/>
    <property type="match status" value="1"/>
</dbReference>
<dbReference type="GO" id="GO:0035269">
    <property type="term" value="P:protein O-linked glycosylation via mannose"/>
    <property type="evidence" value="ECO:0007669"/>
    <property type="project" value="TreeGrafter"/>
</dbReference>
<dbReference type="EMBL" id="RXMA01000042">
    <property type="protein sequence ID" value="RTR13846.1"/>
    <property type="molecule type" value="Genomic_DNA"/>
</dbReference>
<keyword evidence="3" id="KW-0808">Transferase</keyword>
<feature type="domain" description="Methyltransferase" evidence="2">
    <location>
        <begin position="742"/>
        <end position="836"/>
    </location>
</feature>
<dbReference type="Gene3D" id="3.40.50.150">
    <property type="entry name" value="Vaccinia Virus protein VP39"/>
    <property type="match status" value="1"/>
</dbReference>
<gene>
    <name evidence="3" type="ORF">EJ903_24300</name>
</gene>
<dbReference type="InterPro" id="IPR041698">
    <property type="entry name" value="Methyltransf_25"/>
</dbReference>
<sequence>MTVPPPFTPQPPPRSASGVLPDPRVEQALELCRSGHPDTVDALHREWLTNPPQDAPTLTALVEMARLLGQPIAAVGWAEAVVRTAPDAVRSWCLLALTLIAAGRIQEAETAAEQALRRLGAGPHDGHLDNAQTHRAIALIRLRQGRLMDAAQACETALRSIAQHDDPPSQNARAETRGTLALVRMLEGRFSEADALFRQALDHRPMLPEILGNHASLLARLGHDTEALEQATQAVALRPRLLGTLHLIGTLHHRAGRLPEAIAVCRRVLAMAPEQMDTRLLLADALNRAGAWQEAVAVCQDGLRLDAADVPSVRAALLTHSGAALQSGGDCAGALAAHRHALELAPTQQAALNNLARLHRETGDPEAINTLRRIAETAGSPSGVRLTLLSLLLSVGRIAEAEAEAFAHAQSAPENAELSFAIAATFLDAGRRASALPYAQRAIRLAPDTPRHWIGFVDALRDPALSKVDESLRPDLLAALNRPEVDAPALAWAMAALLRESPILQRLAALPNSAAAALSDAEQTLLSDGALETLASDAVFLAHLRTTPIIDPVLEYALSHIRRLLLLTLFGPGLPDRAVWQTLCAALAEQCFLTEYVLPESTCEPQMLPALVHAISAAIDQGTQPRAVLVALLGAYHPLHQWPWSDALNRFTWPEAIIRLLTRQCLEPAAEAIIAASLPTLTPIHNPTSIDVRAQYEENPYPRWLSTGVLPEPVSLARFLRGLFPHIAPSIPSPPGWESPDVLIAGCGTGREAVWSATTLKHARVLAVDLSRRSLAYAARQSQQLGLSIDFAQADLLELGGQDRRFDVIHSVGVLHHMDDPMAGLRALRALLRPHGVMELGLYSATARRPILAVRNLLAGSDLPSTPDGIRRLRQIILSLPDDHPGRAVIRSPDFYGISPCRDLLMHVRELHATLPWLDHALKALDLEFLGFRLNDPAVGSLYRRRFPDDPSMTSLAHWNQLEDENPTIFGGMYQLWTRARG</sequence>
<dbReference type="SUPFAM" id="SSF48452">
    <property type="entry name" value="TPR-like"/>
    <property type="match status" value="3"/>
</dbReference>
<dbReference type="AlphaFoldDB" id="A0A431VAC7"/>
<dbReference type="InterPro" id="IPR019734">
    <property type="entry name" value="TPR_rpt"/>
</dbReference>
<dbReference type="RefSeq" id="WP_126620366.1">
    <property type="nucleotide sequence ID" value="NZ_JBHUCY010000005.1"/>
</dbReference>
<accession>A0A431VAC7</accession>
<dbReference type="SMART" id="SM00028">
    <property type="entry name" value="TPR"/>
    <property type="match status" value="8"/>
</dbReference>
<dbReference type="PROSITE" id="PS50005">
    <property type="entry name" value="TPR"/>
    <property type="match status" value="1"/>
</dbReference>
<reference evidence="3 4" key="1">
    <citation type="submission" date="2018-12" db="EMBL/GenBank/DDBJ databases">
        <authorList>
            <person name="Yang Y."/>
        </authorList>
    </citation>
    <scope>NUCLEOTIDE SEQUENCE [LARGE SCALE GENOMIC DNA]</scope>
    <source>
        <strain evidence="3 4">L-25-5w-1</strain>
    </source>
</reference>
<dbReference type="InterPro" id="IPR029063">
    <property type="entry name" value="SAM-dependent_MTases_sf"/>
</dbReference>
<keyword evidence="3" id="KW-0489">Methyltransferase</keyword>
<dbReference type="GO" id="GO:0000030">
    <property type="term" value="F:mannosyltransferase activity"/>
    <property type="evidence" value="ECO:0007669"/>
    <property type="project" value="TreeGrafter"/>
</dbReference>
<protein>
    <submittedName>
        <fullName evidence="3">Methyltransferase domain-containing protein</fullName>
    </submittedName>
</protein>
<evidence type="ECO:0000313" key="4">
    <source>
        <dbReference type="Proteomes" id="UP000277007"/>
    </source>
</evidence>